<feature type="binding site" evidence="6">
    <location>
        <position position="196"/>
    </location>
    <ligand>
        <name>Zn(2+)</name>
        <dbReference type="ChEBI" id="CHEBI:29105"/>
        <note>catalytic</note>
    </ligand>
</feature>
<dbReference type="Pfam" id="PF01400">
    <property type="entry name" value="Astacin"/>
    <property type="match status" value="1"/>
</dbReference>
<feature type="transmembrane region" description="Helical" evidence="8">
    <location>
        <begin position="6"/>
        <end position="26"/>
    </location>
</feature>
<organism evidence="10 11">
    <name type="scientific">Bactrocera dorsalis</name>
    <name type="common">Oriental fruit fly</name>
    <name type="synonym">Dacus dorsalis</name>
    <dbReference type="NCBI Taxonomy" id="27457"/>
    <lineage>
        <taxon>Eukaryota</taxon>
        <taxon>Metazoa</taxon>
        <taxon>Ecdysozoa</taxon>
        <taxon>Arthropoda</taxon>
        <taxon>Hexapoda</taxon>
        <taxon>Insecta</taxon>
        <taxon>Pterygota</taxon>
        <taxon>Neoptera</taxon>
        <taxon>Endopterygota</taxon>
        <taxon>Diptera</taxon>
        <taxon>Brachycera</taxon>
        <taxon>Muscomorpha</taxon>
        <taxon>Tephritoidea</taxon>
        <taxon>Tephritidae</taxon>
        <taxon>Bactrocera</taxon>
        <taxon>Bactrocera</taxon>
    </lineage>
</organism>
<dbReference type="InParanoid" id="A0A6I9UUQ7"/>
<keyword evidence="4 6" id="KW-0862">Zinc</keyword>
<gene>
    <name evidence="11" type="primary">LOC105222994</name>
</gene>
<dbReference type="EC" id="3.4.24.-" evidence="7"/>
<name>A0A6I9UUQ7_BACDO</name>
<dbReference type="RefSeq" id="XP_011198880.3">
    <property type="nucleotide sequence ID" value="XM_011200578.4"/>
</dbReference>
<dbReference type="Gene3D" id="3.40.390.10">
    <property type="entry name" value="Collagenase (Catalytic Domain)"/>
    <property type="match status" value="1"/>
</dbReference>
<keyword evidence="3 6" id="KW-0378">Hydrolase</keyword>
<dbReference type="GO" id="GO:0004222">
    <property type="term" value="F:metalloendopeptidase activity"/>
    <property type="evidence" value="ECO:0007669"/>
    <property type="project" value="UniProtKB-UniRule"/>
</dbReference>
<dbReference type="AlphaFoldDB" id="A0A6I9UUQ7"/>
<dbReference type="GO" id="GO:0008270">
    <property type="term" value="F:zinc ion binding"/>
    <property type="evidence" value="ECO:0007669"/>
    <property type="project" value="UniProtKB-UniRule"/>
</dbReference>
<sequence length="303" mass="34212">MLVKLTISSSAVMFIFYVVAVLTFSAKHLQGTPVQNVSTAFIDRQGLIDLTRFGERIYGHPDKAAGEKLSNLEAHEMLNPEELGPYLEGDLLIPHGQKLIYRNGVTAYSARWPRGIVPYEIKGRFSEQELAVIDNAFQEYHNKTCIRFKPRSNERDYVVITGDSTGCWGSVGRLGGKQVVNLQPVYCFRKPGTSMHELMHALGFVHEQNRYERDSYIRVLRQNVKNGMLFNFDKASPSALYSFGVPYDYASVMHYSKRSFSKNGQPTIEALKQTSDSNLMGQRIGFSKGDIAKLNAMYKCKAQ</sequence>
<evidence type="ECO:0000313" key="11">
    <source>
        <dbReference type="RefSeq" id="XP_011198880.3"/>
    </source>
</evidence>
<comment type="caution">
    <text evidence="6">Lacks conserved residue(s) required for the propagation of feature annotation.</text>
</comment>
<dbReference type="OrthoDB" id="291007at2759"/>
<dbReference type="PROSITE" id="PS51864">
    <property type="entry name" value="ASTACIN"/>
    <property type="match status" value="1"/>
</dbReference>
<dbReference type="InterPro" id="IPR024079">
    <property type="entry name" value="MetalloPept_cat_dom_sf"/>
</dbReference>
<dbReference type="PANTHER" id="PTHR10127:SF780">
    <property type="entry name" value="METALLOENDOPEPTIDASE"/>
    <property type="match status" value="1"/>
</dbReference>
<dbReference type="InterPro" id="IPR001506">
    <property type="entry name" value="Peptidase_M12A"/>
</dbReference>
<dbReference type="PRINTS" id="PR00480">
    <property type="entry name" value="ASTACIN"/>
</dbReference>
<feature type="disulfide bond" evidence="6">
    <location>
        <begin position="145"/>
        <end position="300"/>
    </location>
</feature>
<keyword evidence="8" id="KW-0812">Transmembrane</keyword>
<dbReference type="Proteomes" id="UP001652620">
    <property type="component" value="Chromosome 2"/>
</dbReference>
<evidence type="ECO:0000256" key="5">
    <source>
        <dbReference type="ARBA" id="ARBA00023049"/>
    </source>
</evidence>
<protein>
    <recommendedName>
        <fullName evidence="7">Metalloendopeptidase</fullName>
        <ecNumber evidence="7">3.4.24.-</ecNumber>
    </recommendedName>
</protein>
<reference evidence="10" key="1">
    <citation type="submission" date="2025-05" db="UniProtKB">
        <authorList>
            <consortium name="RefSeq"/>
        </authorList>
    </citation>
    <scope>NUCLEOTIDE SEQUENCE [LARGE SCALE GENOMIC DNA]</scope>
</reference>
<feature type="binding site" evidence="6">
    <location>
        <position position="206"/>
    </location>
    <ligand>
        <name>Zn(2+)</name>
        <dbReference type="ChEBI" id="CHEBI:29105"/>
        <note>catalytic</note>
    </ligand>
</feature>
<dbReference type="SMART" id="SM00235">
    <property type="entry name" value="ZnMc"/>
    <property type="match status" value="1"/>
</dbReference>
<evidence type="ECO:0000256" key="3">
    <source>
        <dbReference type="ARBA" id="ARBA00022801"/>
    </source>
</evidence>
<dbReference type="InterPro" id="IPR006026">
    <property type="entry name" value="Peptidase_Metallo"/>
</dbReference>
<dbReference type="FunCoup" id="A0A6I9UUQ7">
    <property type="interactions" value="7"/>
</dbReference>
<evidence type="ECO:0000256" key="1">
    <source>
        <dbReference type="ARBA" id="ARBA00022670"/>
    </source>
</evidence>
<reference evidence="11" key="2">
    <citation type="submission" date="2025-08" db="UniProtKB">
        <authorList>
            <consortium name="RefSeq"/>
        </authorList>
    </citation>
    <scope>IDENTIFICATION</scope>
    <source>
        <tissue evidence="11">Adult</tissue>
    </source>
</reference>
<dbReference type="InterPro" id="IPR034035">
    <property type="entry name" value="Astacin-like_dom"/>
</dbReference>
<keyword evidence="8" id="KW-0472">Membrane</keyword>
<keyword evidence="1 6" id="KW-0645">Protease</keyword>
<dbReference type="CDD" id="cd04280">
    <property type="entry name" value="ZnMc_astacin_like"/>
    <property type="match status" value="1"/>
</dbReference>
<feature type="active site" evidence="6">
    <location>
        <position position="197"/>
    </location>
</feature>
<dbReference type="PANTHER" id="PTHR10127">
    <property type="entry name" value="DISCOIDIN, CUB, EGF, LAMININ , AND ZINC METALLOPROTEASE DOMAIN CONTAINING"/>
    <property type="match status" value="1"/>
</dbReference>
<comment type="cofactor">
    <cofactor evidence="6 7">
        <name>Zn(2+)</name>
        <dbReference type="ChEBI" id="CHEBI:29105"/>
    </cofactor>
    <text evidence="6 7">Binds 1 zinc ion per subunit.</text>
</comment>
<evidence type="ECO:0000256" key="2">
    <source>
        <dbReference type="ARBA" id="ARBA00022723"/>
    </source>
</evidence>
<proteinExistence type="predicted"/>
<keyword evidence="2 6" id="KW-0479">Metal-binding</keyword>
<accession>A0A6I9UUQ7</accession>
<evidence type="ECO:0000259" key="9">
    <source>
        <dbReference type="PROSITE" id="PS51864"/>
    </source>
</evidence>
<evidence type="ECO:0000256" key="4">
    <source>
        <dbReference type="ARBA" id="ARBA00022833"/>
    </source>
</evidence>
<evidence type="ECO:0000256" key="7">
    <source>
        <dbReference type="RuleBase" id="RU361183"/>
    </source>
</evidence>
<keyword evidence="10" id="KW-1185">Reference proteome</keyword>
<feature type="binding site" evidence="6">
    <location>
        <position position="200"/>
    </location>
    <ligand>
        <name>Zn(2+)</name>
        <dbReference type="ChEBI" id="CHEBI:29105"/>
        <note>catalytic</note>
    </ligand>
</feature>
<feature type="domain" description="Peptidase M12A" evidence="9">
    <location>
        <begin position="103"/>
        <end position="301"/>
    </location>
</feature>
<keyword evidence="6" id="KW-1015">Disulfide bond</keyword>
<dbReference type="GO" id="GO:0006508">
    <property type="term" value="P:proteolysis"/>
    <property type="evidence" value="ECO:0007669"/>
    <property type="project" value="UniProtKB-KW"/>
</dbReference>
<dbReference type="KEGG" id="bdr:105222994"/>
<dbReference type="SUPFAM" id="SSF55486">
    <property type="entry name" value="Metalloproteases ('zincins'), catalytic domain"/>
    <property type="match status" value="1"/>
</dbReference>
<evidence type="ECO:0000313" key="10">
    <source>
        <dbReference type="Proteomes" id="UP001652620"/>
    </source>
</evidence>
<evidence type="ECO:0000256" key="8">
    <source>
        <dbReference type="SAM" id="Phobius"/>
    </source>
</evidence>
<dbReference type="GeneID" id="105222994"/>
<keyword evidence="8" id="KW-1133">Transmembrane helix</keyword>
<keyword evidence="5 6" id="KW-0482">Metalloprotease</keyword>
<evidence type="ECO:0000256" key="6">
    <source>
        <dbReference type="PROSITE-ProRule" id="PRU01211"/>
    </source>
</evidence>